<protein>
    <submittedName>
        <fullName evidence="7">TM2 domain-containing membrane protein YozV</fullName>
    </submittedName>
</protein>
<evidence type="ECO:0000259" key="6">
    <source>
        <dbReference type="Pfam" id="PF05154"/>
    </source>
</evidence>
<comment type="subcellular location">
    <subcellularLocation>
        <location evidence="1">Membrane</location>
        <topology evidence="1">Multi-pass membrane protein</topology>
    </subcellularLocation>
</comment>
<evidence type="ECO:0000256" key="1">
    <source>
        <dbReference type="ARBA" id="ARBA00004141"/>
    </source>
</evidence>
<feature type="domain" description="TM2" evidence="6">
    <location>
        <begin position="30"/>
        <end position="80"/>
    </location>
</feature>
<evidence type="ECO:0000256" key="3">
    <source>
        <dbReference type="ARBA" id="ARBA00022989"/>
    </source>
</evidence>
<feature type="transmembrane region" description="Helical" evidence="5">
    <location>
        <begin position="35"/>
        <end position="54"/>
    </location>
</feature>
<dbReference type="Proteomes" id="UP001183817">
    <property type="component" value="Unassembled WGS sequence"/>
</dbReference>
<dbReference type="RefSeq" id="WP_302262564.1">
    <property type="nucleotide sequence ID" value="NZ_BAAAWO010000001.1"/>
</dbReference>
<feature type="transmembrane region" description="Helical" evidence="5">
    <location>
        <begin position="86"/>
        <end position="104"/>
    </location>
</feature>
<proteinExistence type="predicted"/>
<comment type="caution">
    <text evidence="7">The sequence shown here is derived from an EMBL/GenBank/DDBJ whole genome shotgun (WGS) entry which is preliminary data.</text>
</comment>
<organism evidence="7 8">
    <name type="scientific">Paeniglutamicibacter sulfureus</name>
    <dbReference type="NCBI Taxonomy" id="43666"/>
    <lineage>
        <taxon>Bacteria</taxon>
        <taxon>Bacillati</taxon>
        <taxon>Actinomycetota</taxon>
        <taxon>Actinomycetes</taxon>
        <taxon>Micrococcales</taxon>
        <taxon>Micrococcaceae</taxon>
        <taxon>Paeniglutamicibacter</taxon>
    </lineage>
</organism>
<evidence type="ECO:0000256" key="4">
    <source>
        <dbReference type="ARBA" id="ARBA00023136"/>
    </source>
</evidence>
<name>A0ABU2BII0_9MICC</name>
<gene>
    <name evidence="7" type="ORF">J2S64_000875</name>
</gene>
<keyword evidence="2 5" id="KW-0812">Transmembrane</keyword>
<keyword evidence="4 5" id="KW-0472">Membrane</keyword>
<evidence type="ECO:0000256" key="2">
    <source>
        <dbReference type="ARBA" id="ARBA00022692"/>
    </source>
</evidence>
<dbReference type="EMBL" id="JAVDYI010000001">
    <property type="protein sequence ID" value="MDR7357184.1"/>
    <property type="molecule type" value="Genomic_DNA"/>
</dbReference>
<reference evidence="7 8" key="1">
    <citation type="submission" date="2023-07" db="EMBL/GenBank/DDBJ databases">
        <title>Sequencing the genomes of 1000 actinobacteria strains.</title>
        <authorList>
            <person name="Klenk H.-P."/>
        </authorList>
    </citation>
    <scope>NUCLEOTIDE SEQUENCE [LARGE SCALE GENOMIC DNA]</scope>
    <source>
        <strain evidence="7 8">DSM 20167</strain>
    </source>
</reference>
<keyword evidence="8" id="KW-1185">Reference proteome</keyword>
<evidence type="ECO:0000313" key="7">
    <source>
        <dbReference type="EMBL" id="MDR7357184.1"/>
    </source>
</evidence>
<evidence type="ECO:0000313" key="8">
    <source>
        <dbReference type="Proteomes" id="UP001183817"/>
    </source>
</evidence>
<accession>A0ABU2BII0</accession>
<dbReference type="Pfam" id="PF05154">
    <property type="entry name" value="TM2"/>
    <property type="match status" value="1"/>
</dbReference>
<feature type="transmembrane region" description="Helical" evidence="5">
    <location>
        <begin position="61"/>
        <end position="80"/>
    </location>
</feature>
<evidence type="ECO:0000256" key="5">
    <source>
        <dbReference type="SAM" id="Phobius"/>
    </source>
</evidence>
<dbReference type="InterPro" id="IPR007829">
    <property type="entry name" value="TM2"/>
</dbReference>
<keyword evidence="3 5" id="KW-1133">Transmembrane helix</keyword>
<sequence>MTEENTTPGTTPPQHSGQPVHITNHVVIVQQKSMAVAYLLWFFLGQLGIHKFYLNKTGMGITYLLLGIVGWATTVLFIGWAILAVLWIMLVIDLFTIPGAVAAANHRTAGIRY</sequence>